<reference evidence="1 2" key="1">
    <citation type="journal article" date="2019" name="Sci. Rep.">
        <title>Orb-weaving spider Araneus ventricosus genome elucidates the spidroin gene catalogue.</title>
        <authorList>
            <person name="Kono N."/>
            <person name="Nakamura H."/>
            <person name="Ohtoshi R."/>
            <person name="Moran D.A.P."/>
            <person name="Shinohara A."/>
            <person name="Yoshida Y."/>
            <person name="Fujiwara M."/>
            <person name="Mori M."/>
            <person name="Tomita M."/>
            <person name="Arakawa K."/>
        </authorList>
    </citation>
    <scope>NUCLEOTIDE SEQUENCE [LARGE SCALE GENOMIC DNA]</scope>
</reference>
<proteinExistence type="predicted"/>
<name>A0A4Y2GGY2_ARAVE</name>
<protein>
    <submittedName>
        <fullName evidence="1">Uncharacterized protein</fullName>
    </submittedName>
</protein>
<accession>A0A4Y2GGY2</accession>
<dbReference type="EMBL" id="BGPR01001406">
    <property type="protein sequence ID" value="GBM53112.1"/>
    <property type="molecule type" value="Genomic_DNA"/>
</dbReference>
<keyword evidence="2" id="KW-1185">Reference proteome</keyword>
<dbReference type="AlphaFoldDB" id="A0A4Y2GGY2"/>
<dbReference type="Proteomes" id="UP000499080">
    <property type="component" value="Unassembled WGS sequence"/>
</dbReference>
<evidence type="ECO:0000313" key="1">
    <source>
        <dbReference type="EMBL" id="GBM53112.1"/>
    </source>
</evidence>
<evidence type="ECO:0000313" key="2">
    <source>
        <dbReference type="Proteomes" id="UP000499080"/>
    </source>
</evidence>
<gene>
    <name evidence="1" type="ORF">AVEN_130767_1</name>
</gene>
<organism evidence="1 2">
    <name type="scientific">Araneus ventricosus</name>
    <name type="common">Orbweaver spider</name>
    <name type="synonym">Epeira ventricosa</name>
    <dbReference type="NCBI Taxonomy" id="182803"/>
    <lineage>
        <taxon>Eukaryota</taxon>
        <taxon>Metazoa</taxon>
        <taxon>Ecdysozoa</taxon>
        <taxon>Arthropoda</taxon>
        <taxon>Chelicerata</taxon>
        <taxon>Arachnida</taxon>
        <taxon>Araneae</taxon>
        <taxon>Araneomorphae</taxon>
        <taxon>Entelegynae</taxon>
        <taxon>Araneoidea</taxon>
        <taxon>Araneidae</taxon>
        <taxon>Araneus</taxon>
    </lineage>
</organism>
<comment type="caution">
    <text evidence="1">The sequence shown here is derived from an EMBL/GenBank/DDBJ whole genome shotgun (WGS) entry which is preliminary data.</text>
</comment>
<sequence length="230" mass="26342">MRRLVHFLISKGRQKCKQYIFIHWRNDVSFLEYIRFPYYNQTPLSPHGGHGADTAHHSDILKIPTIVQTVLAAYGDQLIPKFADRWRLSTYSPGSNRLPNFKFESPSGLGDFVMSDGLAPVLFIVYINIPNGGKTVRVMSHLHCTSKRCYSKSVWNPDQSEKIKGTYYSENRVHFGSFSKRHSKIVILCHSNNRSTYCEPVLGRAITRFGRMATNSKTVLFQIGLEPRSE</sequence>